<evidence type="ECO:0000256" key="1">
    <source>
        <dbReference type="ARBA" id="ARBA00004651"/>
    </source>
</evidence>
<dbReference type="InterPro" id="IPR050833">
    <property type="entry name" value="Poly_Biosynth_Transport"/>
</dbReference>
<feature type="transmembrane region" description="Helical" evidence="6">
    <location>
        <begin position="376"/>
        <end position="396"/>
    </location>
</feature>
<dbReference type="GO" id="GO:0005886">
    <property type="term" value="C:plasma membrane"/>
    <property type="evidence" value="ECO:0007669"/>
    <property type="project" value="UniProtKB-SubCell"/>
</dbReference>
<dbReference type="RefSeq" id="WP_153549013.1">
    <property type="nucleotide sequence ID" value="NZ_WIXK01000011.1"/>
</dbReference>
<dbReference type="Proteomes" id="UP000436694">
    <property type="component" value="Unassembled WGS sequence"/>
</dbReference>
<comment type="subcellular location">
    <subcellularLocation>
        <location evidence="1">Cell membrane</location>
        <topology evidence="1">Multi-pass membrane protein</topology>
    </subcellularLocation>
</comment>
<evidence type="ECO:0000256" key="4">
    <source>
        <dbReference type="ARBA" id="ARBA00022989"/>
    </source>
</evidence>
<proteinExistence type="predicted"/>
<organism evidence="7 8">
    <name type="scientific">Tritonibacter aquimaris</name>
    <dbReference type="NCBI Taxonomy" id="2663379"/>
    <lineage>
        <taxon>Bacteria</taxon>
        <taxon>Pseudomonadati</taxon>
        <taxon>Pseudomonadota</taxon>
        <taxon>Alphaproteobacteria</taxon>
        <taxon>Rhodobacterales</taxon>
        <taxon>Paracoccaceae</taxon>
        <taxon>Tritonibacter</taxon>
    </lineage>
</organism>
<evidence type="ECO:0000256" key="5">
    <source>
        <dbReference type="ARBA" id="ARBA00023136"/>
    </source>
</evidence>
<dbReference type="PANTHER" id="PTHR30250">
    <property type="entry name" value="PST FAMILY PREDICTED COLANIC ACID TRANSPORTER"/>
    <property type="match status" value="1"/>
</dbReference>
<feature type="transmembrane region" description="Helical" evidence="6">
    <location>
        <begin position="198"/>
        <end position="222"/>
    </location>
</feature>
<evidence type="ECO:0000256" key="6">
    <source>
        <dbReference type="SAM" id="Phobius"/>
    </source>
</evidence>
<keyword evidence="3 6" id="KW-0812">Transmembrane</keyword>
<dbReference type="Pfam" id="PF13440">
    <property type="entry name" value="Polysacc_synt_3"/>
    <property type="match status" value="1"/>
</dbReference>
<feature type="transmembrane region" description="Helical" evidence="6">
    <location>
        <begin position="37"/>
        <end position="56"/>
    </location>
</feature>
<keyword evidence="2" id="KW-1003">Cell membrane</keyword>
<keyword evidence="8" id="KW-1185">Reference proteome</keyword>
<sequence>MIKSAVSVLSGNAGASLLLLLRNLIIARMIPVEDYGIAATFAVAMAVVEMASAFGLQQQIVQSSDGDDPDFQAGLQGFQLLRGILSSIVLFLMAHPLAQLLEIPQVVWAYQILALVPFLKSLQHLDIHRKTRHRQFRPLLMTHGLSSLIAVLALAPLYLWFDDWQIMLWSLLIQAAVATLVTHYYADHRWKATINPAIWKQAFTFGWPLLINAILMFCIFQGDRLIVAREMGMVSLAIFAMGLTLTLNPSMVLSKSAQNLLLPKLSTLKDNHVKFTDASMMGMQATTFLAVGFVISVVLLGPLLVPLLLGEKYNALTGVMLWFGLSQGVRLMRNGPAIVALAAGRTTVGMLANIPRIAVLPVAWWWAHQGGSLSDILLLACLGESLSLLVSCALLYSYKIIPASSRSWSRIGIAWLFSCIFVAVQPIVAATPVLNCVLAMGFLGICVKLMPETLHSIQSAYARR</sequence>
<dbReference type="AlphaFoldDB" id="A0A844B413"/>
<evidence type="ECO:0000313" key="8">
    <source>
        <dbReference type="Proteomes" id="UP000436694"/>
    </source>
</evidence>
<accession>A0A844B413</accession>
<feature type="transmembrane region" description="Helical" evidence="6">
    <location>
        <begin position="288"/>
        <end position="309"/>
    </location>
</feature>
<reference evidence="7 8" key="1">
    <citation type="submission" date="2019-10" db="EMBL/GenBank/DDBJ databases">
        <title>Epibacterium sp. nov., isolated from seawater.</title>
        <authorList>
            <person name="Zhang X."/>
            <person name="Li N."/>
        </authorList>
    </citation>
    <scope>NUCLEOTIDE SEQUENCE [LARGE SCALE GENOMIC DNA]</scope>
    <source>
        <strain evidence="7 8">SM1969</strain>
    </source>
</reference>
<comment type="caution">
    <text evidence="7">The sequence shown here is derived from an EMBL/GenBank/DDBJ whole genome shotgun (WGS) entry which is preliminary data.</text>
</comment>
<dbReference type="PANTHER" id="PTHR30250:SF11">
    <property type="entry name" value="O-ANTIGEN TRANSPORTER-RELATED"/>
    <property type="match status" value="1"/>
</dbReference>
<feature type="transmembrane region" description="Helical" evidence="6">
    <location>
        <begin position="234"/>
        <end position="254"/>
    </location>
</feature>
<feature type="transmembrane region" description="Helical" evidence="6">
    <location>
        <begin position="140"/>
        <end position="160"/>
    </location>
</feature>
<feature type="transmembrane region" description="Helical" evidence="6">
    <location>
        <begin position="166"/>
        <end position="186"/>
    </location>
</feature>
<protein>
    <submittedName>
        <fullName evidence="7">Oligosaccharide flippase family protein</fullName>
    </submittedName>
</protein>
<evidence type="ECO:0000256" key="3">
    <source>
        <dbReference type="ARBA" id="ARBA00022692"/>
    </source>
</evidence>
<keyword evidence="4 6" id="KW-1133">Transmembrane helix</keyword>
<keyword evidence="5 6" id="KW-0472">Membrane</keyword>
<evidence type="ECO:0000256" key="2">
    <source>
        <dbReference type="ARBA" id="ARBA00022475"/>
    </source>
</evidence>
<gene>
    <name evidence="7" type="ORF">GG681_15835</name>
</gene>
<name>A0A844B413_9RHOB</name>
<dbReference type="EMBL" id="WIXK01000011">
    <property type="protein sequence ID" value="MQY44116.1"/>
    <property type="molecule type" value="Genomic_DNA"/>
</dbReference>
<feature type="transmembrane region" description="Helical" evidence="6">
    <location>
        <begin position="408"/>
        <end position="426"/>
    </location>
</feature>
<evidence type="ECO:0000313" key="7">
    <source>
        <dbReference type="EMBL" id="MQY44116.1"/>
    </source>
</evidence>